<dbReference type="EMBL" id="FITM01000126">
    <property type="protein sequence ID" value="SAY39109.1"/>
    <property type="molecule type" value="Genomic_DNA"/>
</dbReference>
<name>A0A165B2Y1_9SYNE</name>
<evidence type="ECO:0000313" key="1">
    <source>
        <dbReference type="EMBL" id="SAY39109.1"/>
    </source>
</evidence>
<organism evidence="1 2">
    <name type="scientific">Candidatus Synechococcus spongiarum</name>
    <dbReference type="NCBI Taxonomy" id="431041"/>
    <lineage>
        <taxon>Bacteria</taxon>
        <taxon>Bacillati</taxon>
        <taxon>Cyanobacteriota</taxon>
        <taxon>Cyanophyceae</taxon>
        <taxon>Synechococcales</taxon>
        <taxon>Synechococcaceae</taxon>
        <taxon>Synechococcus</taxon>
    </lineage>
</organism>
<keyword evidence="2" id="KW-1185">Reference proteome</keyword>
<reference evidence="2" key="1">
    <citation type="submission" date="2016-02" db="EMBL/GenBank/DDBJ databases">
        <authorList>
            <person name="liu f."/>
        </authorList>
    </citation>
    <scope>NUCLEOTIDE SEQUENCE [LARGE SCALE GENOMIC DNA]</scope>
</reference>
<sequence>MSKDCQLGFSNFEQSMVKRESKRERFLSVMEE</sequence>
<dbReference type="AlphaFoldDB" id="A0A165B2Y1"/>
<dbReference type="Proteomes" id="UP000182631">
    <property type="component" value="Unassembled WGS sequence"/>
</dbReference>
<evidence type="ECO:0000313" key="2">
    <source>
        <dbReference type="Proteomes" id="UP000182631"/>
    </source>
</evidence>
<gene>
    <name evidence="1" type="ORF">FLM9_1154</name>
</gene>
<accession>A0A165B2Y1</accession>
<feature type="non-terminal residue" evidence="1">
    <location>
        <position position="32"/>
    </location>
</feature>
<protein>
    <submittedName>
        <fullName evidence="1">Uncharacterized protein</fullName>
    </submittedName>
</protein>
<proteinExistence type="predicted"/>